<proteinExistence type="predicted"/>
<dbReference type="RefSeq" id="WP_301240350.1">
    <property type="nucleotide sequence ID" value="NZ_JANRHH010000054.1"/>
</dbReference>
<reference evidence="1" key="1">
    <citation type="submission" date="2022-08" db="EMBL/GenBank/DDBJ databases">
        <title>Polycladomyces zharkentsis sp. nov., a novel thermophilic CMC and starch-degrading bacterium isolated from a geothermal spring in Kazakhstan.</title>
        <authorList>
            <person name="Mashzhan A."/>
            <person name="Kistaubaeva A."/>
            <person name="Javier-Lopez R."/>
            <person name="Birkeland N.-K."/>
        </authorList>
    </citation>
    <scope>NUCLEOTIDE SEQUENCE</scope>
    <source>
        <strain evidence="1">KSR 13</strain>
    </source>
</reference>
<keyword evidence="2" id="KW-1185">Reference proteome</keyword>
<evidence type="ECO:0000313" key="2">
    <source>
        <dbReference type="Proteomes" id="UP001174196"/>
    </source>
</evidence>
<organism evidence="1 2">
    <name type="scientific">Polycladomyces subterraneus</name>
    <dbReference type="NCBI Taxonomy" id="1016997"/>
    <lineage>
        <taxon>Bacteria</taxon>
        <taxon>Bacillati</taxon>
        <taxon>Bacillota</taxon>
        <taxon>Bacilli</taxon>
        <taxon>Bacillales</taxon>
        <taxon>Thermoactinomycetaceae</taxon>
        <taxon>Polycladomyces</taxon>
    </lineage>
</organism>
<dbReference type="Proteomes" id="UP001174196">
    <property type="component" value="Unassembled WGS sequence"/>
</dbReference>
<sequence>MDGMAMVDDAITWRPTGLAFFVDARKGGFGELSELPIQSSLCSMDTVGDMVGSSAYVQ</sequence>
<name>A0ABT8ITC5_9BACL</name>
<protein>
    <submittedName>
        <fullName evidence="1">Uncharacterized protein</fullName>
    </submittedName>
</protein>
<evidence type="ECO:0000313" key="1">
    <source>
        <dbReference type="EMBL" id="MDN4595289.1"/>
    </source>
</evidence>
<comment type="caution">
    <text evidence="1">The sequence shown here is derived from an EMBL/GenBank/DDBJ whole genome shotgun (WGS) entry which is preliminary data.</text>
</comment>
<accession>A0ABT8ITC5</accession>
<dbReference type="EMBL" id="JANRHH010000054">
    <property type="protein sequence ID" value="MDN4595289.1"/>
    <property type="molecule type" value="Genomic_DNA"/>
</dbReference>
<gene>
    <name evidence="1" type="ORF">NWF35_15600</name>
</gene>